<evidence type="ECO:0000256" key="1">
    <source>
        <dbReference type="ARBA" id="ARBA00023015"/>
    </source>
</evidence>
<dbReference type="PANTHER" id="PTHR30146:SF24">
    <property type="entry name" value="XYLOSE OPERON REGULATORY PROTEIN"/>
    <property type="match status" value="1"/>
</dbReference>
<feature type="compositionally biased region" description="Polar residues" evidence="4">
    <location>
        <begin position="436"/>
        <end position="445"/>
    </location>
</feature>
<evidence type="ECO:0000313" key="7">
    <source>
        <dbReference type="Proteomes" id="UP001320119"/>
    </source>
</evidence>
<evidence type="ECO:0000259" key="5">
    <source>
        <dbReference type="Pfam" id="PF13377"/>
    </source>
</evidence>
<evidence type="ECO:0000256" key="3">
    <source>
        <dbReference type="ARBA" id="ARBA00023163"/>
    </source>
</evidence>
<keyword evidence="1" id="KW-0805">Transcription regulation</keyword>
<accession>A0AAN1WIA9</accession>
<sequence>MAKRKTIGVYTPYLQGFYFGELVSQLQQYAFLKGYNFTVIKTGGFNSFKSTMHSAHIDYAVILRNAIHNDLAQHLLSQGTPVASIAYDYFPLAIPMITSDNDHGTELAFNHLIQKGHRELAFVGDLSQYDIRKRYEAFCDQCEINQFELDEKNIFVVNDTLFSGGYQAASDYVKNGCTAKGIICGASLTSIGFSQQLRHLLSDTDSLDIVGFDAISLIPITEPNMTMVDQNLHLMAYKTINILESLRNEESLERHHLVDPKLITASSDFMQAEDAFLATSTEIAELHNANYMKSVINNLEEWPKTIVESNLDTLMTLSPLFEKYMQRACYGRTAISKNGREYIKVTKLFLQTDVKRFAKSDMGTLSESSAYPAAAVDIQSDAFDTSIHMPIFQNNRLWSVLSVYGSSKQASKPSSFSAFSAYLDNIANHLKIKAQEGQQPVQGESTTKEEDNAPVAAGTVKWSPAANDTEWDNESLSAIGLVSDLEHNIYRHMDLTDRIHPDDDTTLRSCLLSAKDQEFNINVRLKHKNKSYMPFQIERGNIEDDGTVILLLTLVNSAG</sequence>
<name>A0AAN1WIA9_9GAMM</name>
<dbReference type="AlphaFoldDB" id="A0AAN1WIA9"/>
<dbReference type="GO" id="GO:0003700">
    <property type="term" value="F:DNA-binding transcription factor activity"/>
    <property type="evidence" value="ECO:0007669"/>
    <property type="project" value="TreeGrafter"/>
</dbReference>
<dbReference type="Gene3D" id="3.40.50.2300">
    <property type="match status" value="2"/>
</dbReference>
<organism evidence="6 7">
    <name type="scientific">Marinagarivorans cellulosilyticus</name>
    <dbReference type="NCBI Taxonomy" id="2721545"/>
    <lineage>
        <taxon>Bacteria</taxon>
        <taxon>Pseudomonadati</taxon>
        <taxon>Pseudomonadota</taxon>
        <taxon>Gammaproteobacteria</taxon>
        <taxon>Cellvibrionales</taxon>
        <taxon>Cellvibrionaceae</taxon>
        <taxon>Marinagarivorans</taxon>
    </lineage>
</organism>
<dbReference type="Proteomes" id="UP001320119">
    <property type="component" value="Chromosome"/>
</dbReference>
<dbReference type="GO" id="GO:0000976">
    <property type="term" value="F:transcription cis-regulatory region binding"/>
    <property type="evidence" value="ECO:0007669"/>
    <property type="project" value="TreeGrafter"/>
</dbReference>
<dbReference type="InterPro" id="IPR028082">
    <property type="entry name" value="Peripla_BP_I"/>
</dbReference>
<dbReference type="PANTHER" id="PTHR30146">
    <property type="entry name" value="LACI-RELATED TRANSCRIPTIONAL REPRESSOR"/>
    <property type="match status" value="1"/>
</dbReference>
<evidence type="ECO:0000256" key="4">
    <source>
        <dbReference type="SAM" id="MobiDB-lite"/>
    </source>
</evidence>
<feature type="domain" description="Transcriptional regulator LacI/GalR-like sensor" evidence="5">
    <location>
        <begin position="110"/>
        <end position="264"/>
    </location>
</feature>
<dbReference type="CDD" id="cd06267">
    <property type="entry name" value="PBP1_LacI_sugar_binding-like"/>
    <property type="match status" value="1"/>
</dbReference>
<dbReference type="InterPro" id="IPR046335">
    <property type="entry name" value="LacI/GalR-like_sensor"/>
</dbReference>
<feature type="region of interest" description="Disordered" evidence="4">
    <location>
        <begin position="435"/>
        <end position="466"/>
    </location>
</feature>
<reference evidence="6 7" key="1">
    <citation type="journal article" date="2022" name="IScience">
        <title>An ultrasensitive nanofiber-based assay for enzymatic hydrolysis and deep-sea microbial degradation of cellulose.</title>
        <authorList>
            <person name="Tsudome M."/>
            <person name="Tachioka M."/>
            <person name="Miyazaki M."/>
            <person name="Uchimura K."/>
            <person name="Tsuda M."/>
            <person name="Takaki Y."/>
            <person name="Deguchi S."/>
        </authorList>
    </citation>
    <scope>NUCLEOTIDE SEQUENCE [LARGE SCALE GENOMIC DNA]</scope>
    <source>
        <strain evidence="6 7">GE09</strain>
    </source>
</reference>
<gene>
    <name evidence="6" type="ORF">MARGE09_P2326</name>
</gene>
<keyword evidence="2" id="KW-0238">DNA-binding</keyword>
<dbReference type="KEGG" id="marq:MARGE09_P2326"/>
<keyword evidence="3" id="KW-0804">Transcription</keyword>
<protein>
    <recommendedName>
        <fullName evidence="5">Transcriptional regulator LacI/GalR-like sensor domain-containing protein</fullName>
    </recommendedName>
</protein>
<dbReference type="RefSeq" id="WP_236982277.1">
    <property type="nucleotide sequence ID" value="NZ_AP023086.1"/>
</dbReference>
<dbReference type="Pfam" id="PF13377">
    <property type="entry name" value="Peripla_BP_3"/>
    <property type="match status" value="1"/>
</dbReference>
<evidence type="ECO:0000313" key="6">
    <source>
        <dbReference type="EMBL" id="BCD98125.1"/>
    </source>
</evidence>
<dbReference type="EMBL" id="AP023086">
    <property type="protein sequence ID" value="BCD98125.1"/>
    <property type="molecule type" value="Genomic_DNA"/>
</dbReference>
<proteinExistence type="predicted"/>
<keyword evidence="7" id="KW-1185">Reference proteome</keyword>
<evidence type="ECO:0000256" key="2">
    <source>
        <dbReference type="ARBA" id="ARBA00023125"/>
    </source>
</evidence>
<dbReference type="SUPFAM" id="SSF53822">
    <property type="entry name" value="Periplasmic binding protein-like I"/>
    <property type="match status" value="1"/>
</dbReference>